<dbReference type="PANTHER" id="PTHR23501">
    <property type="entry name" value="MAJOR FACILITATOR SUPERFAMILY"/>
    <property type="match status" value="1"/>
</dbReference>
<feature type="transmembrane region" description="Helical" evidence="5">
    <location>
        <begin position="147"/>
        <end position="168"/>
    </location>
</feature>
<feature type="transmembrane region" description="Helical" evidence="5">
    <location>
        <begin position="283"/>
        <end position="304"/>
    </location>
</feature>
<sequence>MSSEHDAVPQNNTGRGVRFWLVIIACLAVELLSALDLTSISTALPTIVHDLKGGDFILVASASPVASTIVLPLVGGLVSVFGRRPILLCFIAAVALGSAICGAARNLPMLIAGRAIQGLGGGGCTSVTDIIIADLVPLSERGKFQGIVATVWALACAVGPPVGGALASSGAWRWLFFLNLPICAISALLVLLFLKVYTPKATLQGILQMDWIGLPIIMVGTLSVILALTWGGLRFPWLSVQVLVPLILGLITIACFFVIEALWIKAPTVPRFLFSSRTTLSGYLGVFFHGIVSMAVIFYLPVYFQAAKMASSVHSGIDMFGLSFTIPLFAIGSGVSTEVLGRYRPQNYIGWILTTVGFGVLSLLDEGSSAGAYIGFQILLGAGLGIVWISTQFPILAPLPYSNNAHALAFFVFVRSFAQTWGSVIGGAILQKKLQHTLPAHFLSTLPHHTQFTYSLVPLISKLPEALQDEVRLGFSQSLQVVWWVMCGISGVGLLSCFLMDEIPLRTDMDETWGLQGVEQDDSSVTENN</sequence>
<dbReference type="PROSITE" id="PS50850">
    <property type="entry name" value="MFS"/>
    <property type="match status" value="1"/>
</dbReference>
<evidence type="ECO:0000313" key="8">
    <source>
        <dbReference type="Proteomes" id="UP000772434"/>
    </source>
</evidence>
<keyword evidence="2 5" id="KW-0812">Transmembrane</keyword>
<feature type="domain" description="Major facilitator superfamily (MFS) profile" evidence="6">
    <location>
        <begin position="22"/>
        <end position="505"/>
    </location>
</feature>
<evidence type="ECO:0000256" key="4">
    <source>
        <dbReference type="ARBA" id="ARBA00023136"/>
    </source>
</evidence>
<feature type="transmembrane region" description="Helical" evidence="5">
    <location>
        <begin position="348"/>
        <end position="364"/>
    </location>
</feature>
<evidence type="ECO:0000313" key="7">
    <source>
        <dbReference type="EMBL" id="KAF9062266.1"/>
    </source>
</evidence>
<dbReference type="Pfam" id="PF07690">
    <property type="entry name" value="MFS_1"/>
    <property type="match status" value="1"/>
</dbReference>
<comment type="caution">
    <text evidence="7">The sequence shown here is derived from an EMBL/GenBank/DDBJ whole genome shotgun (WGS) entry which is preliminary data.</text>
</comment>
<dbReference type="GO" id="GO:0005886">
    <property type="term" value="C:plasma membrane"/>
    <property type="evidence" value="ECO:0007669"/>
    <property type="project" value="TreeGrafter"/>
</dbReference>
<dbReference type="AlphaFoldDB" id="A0A9P5U0W1"/>
<dbReference type="Proteomes" id="UP000772434">
    <property type="component" value="Unassembled WGS sequence"/>
</dbReference>
<organism evidence="7 8">
    <name type="scientific">Rhodocollybia butyracea</name>
    <dbReference type="NCBI Taxonomy" id="206335"/>
    <lineage>
        <taxon>Eukaryota</taxon>
        <taxon>Fungi</taxon>
        <taxon>Dikarya</taxon>
        <taxon>Basidiomycota</taxon>
        <taxon>Agaricomycotina</taxon>
        <taxon>Agaricomycetes</taxon>
        <taxon>Agaricomycetidae</taxon>
        <taxon>Agaricales</taxon>
        <taxon>Marasmiineae</taxon>
        <taxon>Omphalotaceae</taxon>
        <taxon>Rhodocollybia</taxon>
    </lineage>
</organism>
<dbReference type="InterPro" id="IPR036259">
    <property type="entry name" value="MFS_trans_sf"/>
</dbReference>
<keyword evidence="8" id="KW-1185">Reference proteome</keyword>
<dbReference type="PANTHER" id="PTHR23501:SF102">
    <property type="entry name" value="DRUG TRANSPORTER, PUTATIVE (AFU_ORTHOLOGUE AFUA_3G08530)-RELATED"/>
    <property type="match status" value="1"/>
</dbReference>
<name>A0A9P5U0W1_9AGAR</name>
<feature type="transmembrane region" description="Helical" evidence="5">
    <location>
        <begin position="209"/>
        <end position="230"/>
    </location>
</feature>
<evidence type="ECO:0000259" key="6">
    <source>
        <dbReference type="PROSITE" id="PS50850"/>
    </source>
</evidence>
<keyword evidence="3 5" id="KW-1133">Transmembrane helix</keyword>
<feature type="transmembrane region" description="Helical" evidence="5">
    <location>
        <begin position="316"/>
        <end position="336"/>
    </location>
</feature>
<feature type="transmembrane region" description="Helical" evidence="5">
    <location>
        <begin position="408"/>
        <end position="430"/>
    </location>
</feature>
<dbReference type="SUPFAM" id="SSF103473">
    <property type="entry name" value="MFS general substrate transporter"/>
    <property type="match status" value="1"/>
</dbReference>
<evidence type="ECO:0000256" key="1">
    <source>
        <dbReference type="ARBA" id="ARBA00004141"/>
    </source>
</evidence>
<gene>
    <name evidence="7" type="ORF">BDP27DRAFT_1428102</name>
</gene>
<evidence type="ECO:0000256" key="2">
    <source>
        <dbReference type="ARBA" id="ARBA00022692"/>
    </source>
</evidence>
<dbReference type="PRINTS" id="PR01036">
    <property type="entry name" value="TCRTETB"/>
</dbReference>
<evidence type="ECO:0000256" key="3">
    <source>
        <dbReference type="ARBA" id="ARBA00022989"/>
    </source>
</evidence>
<dbReference type="EMBL" id="JADNRY010000177">
    <property type="protein sequence ID" value="KAF9062266.1"/>
    <property type="molecule type" value="Genomic_DNA"/>
</dbReference>
<feature type="transmembrane region" description="Helical" evidence="5">
    <location>
        <begin position="174"/>
        <end position="197"/>
    </location>
</feature>
<dbReference type="GO" id="GO:0022857">
    <property type="term" value="F:transmembrane transporter activity"/>
    <property type="evidence" value="ECO:0007669"/>
    <property type="project" value="InterPro"/>
</dbReference>
<feature type="transmembrane region" description="Helical" evidence="5">
    <location>
        <begin position="85"/>
        <end position="104"/>
    </location>
</feature>
<evidence type="ECO:0000256" key="5">
    <source>
        <dbReference type="SAM" id="Phobius"/>
    </source>
</evidence>
<dbReference type="OrthoDB" id="3437016at2759"/>
<dbReference type="Gene3D" id="1.20.1250.20">
    <property type="entry name" value="MFS general substrate transporter like domains"/>
    <property type="match status" value="1"/>
</dbReference>
<feature type="transmembrane region" description="Helical" evidence="5">
    <location>
        <begin position="481"/>
        <end position="500"/>
    </location>
</feature>
<comment type="subcellular location">
    <subcellularLocation>
        <location evidence="1">Membrane</location>
        <topology evidence="1">Multi-pass membrane protein</topology>
    </subcellularLocation>
</comment>
<keyword evidence="4 5" id="KW-0472">Membrane</keyword>
<feature type="transmembrane region" description="Helical" evidence="5">
    <location>
        <begin position="242"/>
        <end position="263"/>
    </location>
</feature>
<dbReference type="InterPro" id="IPR020846">
    <property type="entry name" value="MFS_dom"/>
</dbReference>
<feature type="transmembrane region" description="Helical" evidence="5">
    <location>
        <begin position="56"/>
        <end position="79"/>
    </location>
</feature>
<feature type="transmembrane region" description="Helical" evidence="5">
    <location>
        <begin position="370"/>
        <end position="396"/>
    </location>
</feature>
<protein>
    <submittedName>
        <fullName evidence="7">Iron permease</fullName>
    </submittedName>
</protein>
<feature type="transmembrane region" description="Helical" evidence="5">
    <location>
        <begin position="20"/>
        <end position="44"/>
    </location>
</feature>
<proteinExistence type="predicted"/>
<reference evidence="7" key="1">
    <citation type="submission" date="2020-11" db="EMBL/GenBank/DDBJ databases">
        <authorList>
            <consortium name="DOE Joint Genome Institute"/>
            <person name="Ahrendt S."/>
            <person name="Riley R."/>
            <person name="Andreopoulos W."/>
            <person name="Labutti K."/>
            <person name="Pangilinan J."/>
            <person name="Ruiz-Duenas F.J."/>
            <person name="Barrasa J.M."/>
            <person name="Sanchez-Garcia M."/>
            <person name="Camarero S."/>
            <person name="Miyauchi S."/>
            <person name="Serrano A."/>
            <person name="Linde D."/>
            <person name="Babiker R."/>
            <person name="Drula E."/>
            <person name="Ayuso-Fernandez I."/>
            <person name="Pacheco R."/>
            <person name="Padilla G."/>
            <person name="Ferreira P."/>
            <person name="Barriuso J."/>
            <person name="Kellner H."/>
            <person name="Castanera R."/>
            <person name="Alfaro M."/>
            <person name="Ramirez L."/>
            <person name="Pisabarro A.G."/>
            <person name="Kuo A."/>
            <person name="Tritt A."/>
            <person name="Lipzen A."/>
            <person name="He G."/>
            <person name="Yan M."/>
            <person name="Ng V."/>
            <person name="Cullen D."/>
            <person name="Martin F."/>
            <person name="Rosso M.-N."/>
            <person name="Henrissat B."/>
            <person name="Hibbett D."/>
            <person name="Martinez A.T."/>
            <person name="Grigoriev I.V."/>
        </authorList>
    </citation>
    <scope>NUCLEOTIDE SEQUENCE</scope>
    <source>
        <strain evidence="7">AH 40177</strain>
    </source>
</reference>
<accession>A0A9P5U0W1</accession>
<dbReference type="InterPro" id="IPR011701">
    <property type="entry name" value="MFS"/>
</dbReference>